<dbReference type="Proteomes" id="UP000515158">
    <property type="component" value="Unplaced"/>
</dbReference>
<reference evidence="4" key="1">
    <citation type="submission" date="2025-08" db="UniProtKB">
        <authorList>
            <consortium name="RefSeq"/>
        </authorList>
    </citation>
    <scope>IDENTIFICATION</scope>
    <source>
        <tissue evidence="4">Total insect</tissue>
    </source>
</reference>
<proteinExistence type="predicted"/>
<dbReference type="PROSITE" id="PS50181">
    <property type="entry name" value="FBOX"/>
    <property type="match status" value="1"/>
</dbReference>
<evidence type="ECO:0000313" key="4">
    <source>
        <dbReference type="RefSeq" id="XP_034239540.1"/>
    </source>
</evidence>
<dbReference type="InParanoid" id="A0A6P8YQF8"/>
<keyword evidence="3" id="KW-1185">Reference proteome</keyword>
<dbReference type="SUPFAM" id="SSF81383">
    <property type="entry name" value="F-box domain"/>
    <property type="match status" value="1"/>
</dbReference>
<dbReference type="GeneID" id="117644310"/>
<dbReference type="Pfam" id="PF12937">
    <property type="entry name" value="F-box-like"/>
    <property type="match status" value="1"/>
</dbReference>
<evidence type="ECO:0000313" key="3">
    <source>
        <dbReference type="Proteomes" id="UP000515158"/>
    </source>
</evidence>
<protein>
    <submittedName>
        <fullName evidence="4">Uncharacterized protein LOC117644310</fullName>
    </submittedName>
</protein>
<feature type="compositionally biased region" description="Low complexity" evidence="1">
    <location>
        <begin position="13"/>
        <end position="31"/>
    </location>
</feature>
<name>A0A6P8YQF8_THRPL</name>
<gene>
    <name evidence="4" type="primary">LOC117644310</name>
</gene>
<evidence type="ECO:0000259" key="2">
    <source>
        <dbReference type="PROSITE" id="PS50181"/>
    </source>
</evidence>
<dbReference type="RefSeq" id="XP_034239540.1">
    <property type="nucleotide sequence ID" value="XM_034383649.1"/>
</dbReference>
<feature type="domain" description="F-box" evidence="2">
    <location>
        <begin position="44"/>
        <end position="90"/>
    </location>
</feature>
<evidence type="ECO:0000256" key="1">
    <source>
        <dbReference type="SAM" id="MobiDB-lite"/>
    </source>
</evidence>
<feature type="compositionally biased region" description="Basic residues" evidence="1">
    <location>
        <begin position="1"/>
        <end position="12"/>
    </location>
</feature>
<dbReference type="Gene3D" id="3.80.10.10">
    <property type="entry name" value="Ribonuclease Inhibitor"/>
    <property type="match status" value="1"/>
</dbReference>
<dbReference type="KEGG" id="tpal:117644310"/>
<feature type="region of interest" description="Disordered" evidence="1">
    <location>
        <begin position="1"/>
        <end position="44"/>
    </location>
</feature>
<dbReference type="AlphaFoldDB" id="A0A6P8YQF8"/>
<dbReference type="InterPro" id="IPR001810">
    <property type="entry name" value="F-box_dom"/>
</dbReference>
<organism evidence="4">
    <name type="scientific">Thrips palmi</name>
    <name type="common">Melon thrips</name>
    <dbReference type="NCBI Taxonomy" id="161013"/>
    <lineage>
        <taxon>Eukaryota</taxon>
        <taxon>Metazoa</taxon>
        <taxon>Ecdysozoa</taxon>
        <taxon>Arthropoda</taxon>
        <taxon>Hexapoda</taxon>
        <taxon>Insecta</taxon>
        <taxon>Pterygota</taxon>
        <taxon>Neoptera</taxon>
        <taxon>Paraneoptera</taxon>
        <taxon>Thysanoptera</taxon>
        <taxon>Terebrantia</taxon>
        <taxon>Thripoidea</taxon>
        <taxon>Thripidae</taxon>
        <taxon>Thrips</taxon>
    </lineage>
</organism>
<sequence>MAGARKGKKKGAKAAQDAPVAASAKGRAARAQEGTPPKEQLHDGPSLAVLPDAVLLQVLSWLPVEDLLRAARVCRRWRKLTARPEAWRHADVVMTSSTCKKQVWLLERAPQLRLLDMSGMATADDWGFEHDEAVWDAWERLDCMDCPARQLDIRVERDGCAKIALLEKWGPKLERLKLRLGTWFSQFGRERGQLHLAIKKVGKMDLLTHRDLTYELHKGAHGGYDEELGKGCPSLVSFPSTSPPCRTTSTGRRWCWTCWPTRAGPLTELALLASDKCPQVPAELWPAIAVQERLLAQEDP</sequence>
<dbReference type="InterPro" id="IPR036047">
    <property type="entry name" value="F-box-like_dom_sf"/>
</dbReference>
<dbReference type="InterPro" id="IPR032675">
    <property type="entry name" value="LRR_dom_sf"/>
</dbReference>
<dbReference type="SMART" id="SM00256">
    <property type="entry name" value="FBOX"/>
    <property type="match status" value="1"/>
</dbReference>
<dbReference type="OrthoDB" id="10257471at2759"/>
<accession>A0A6P8YQF8</accession>